<feature type="signal peptide" evidence="1">
    <location>
        <begin position="1"/>
        <end position="18"/>
    </location>
</feature>
<sequence length="162" mass="18203">MKRLLILSFSIAFQLVRAQTPTSPTAGAVAVTSERVYSPSADEKAVLTTEKQRFDAQVKKDYAVLDQVLADDLIYTHSHGGTDTKQSYIQSIRDGKQRYDAIDMEEHKVRIYGNTAVINGICMVKAMSNGQTINSHLKYTDVYVRNGNQWQMVAWQSIKLAK</sequence>
<protein>
    <submittedName>
        <fullName evidence="3">Nuclear transport factor 2 family protein</fullName>
    </submittedName>
</protein>
<dbReference type="RefSeq" id="WP_191039078.1">
    <property type="nucleotide sequence ID" value="NZ_JACXAA010000003.1"/>
</dbReference>
<evidence type="ECO:0000313" key="3">
    <source>
        <dbReference type="EMBL" id="MBD2753464.1"/>
    </source>
</evidence>
<comment type="caution">
    <text evidence="3">The sequence shown here is derived from an EMBL/GenBank/DDBJ whole genome shotgun (WGS) entry which is preliminary data.</text>
</comment>
<dbReference type="InterPro" id="IPR027843">
    <property type="entry name" value="DUF4440"/>
</dbReference>
<dbReference type="SUPFAM" id="SSF54427">
    <property type="entry name" value="NTF2-like"/>
    <property type="match status" value="1"/>
</dbReference>
<keyword evidence="4" id="KW-1185">Reference proteome</keyword>
<feature type="chain" id="PRO_5037103761" evidence="1">
    <location>
        <begin position="19"/>
        <end position="162"/>
    </location>
</feature>
<evidence type="ECO:0000259" key="2">
    <source>
        <dbReference type="Pfam" id="PF14534"/>
    </source>
</evidence>
<proteinExistence type="predicted"/>
<dbReference type="AlphaFoldDB" id="A0A927B150"/>
<accession>A0A927B150</accession>
<gene>
    <name evidence="3" type="ORF">IC230_11225</name>
</gene>
<dbReference type="Proteomes" id="UP000653797">
    <property type="component" value="Unassembled WGS sequence"/>
</dbReference>
<dbReference type="Gene3D" id="3.10.450.50">
    <property type="match status" value="1"/>
</dbReference>
<keyword evidence="1" id="KW-0732">Signal</keyword>
<dbReference type="InterPro" id="IPR032710">
    <property type="entry name" value="NTF2-like_dom_sf"/>
</dbReference>
<dbReference type="EMBL" id="JACXAA010000003">
    <property type="protein sequence ID" value="MBD2753464.1"/>
    <property type="molecule type" value="Genomic_DNA"/>
</dbReference>
<organism evidence="3 4">
    <name type="scientific">Spirosoma validum</name>
    <dbReference type="NCBI Taxonomy" id="2771355"/>
    <lineage>
        <taxon>Bacteria</taxon>
        <taxon>Pseudomonadati</taxon>
        <taxon>Bacteroidota</taxon>
        <taxon>Cytophagia</taxon>
        <taxon>Cytophagales</taxon>
        <taxon>Cytophagaceae</taxon>
        <taxon>Spirosoma</taxon>
    </lineage>
</organism>
<evidence type="ECO:0000313" key="4">
    <source>
        <dbReference type="Proteomes" id="UP000653797"/>
    </source>
</evidence>
<name>A0A927B150_9BACT</name>
<evidence type="ECO:0000256" key="1">
    <source>
        <dbReference type="SAM" id="SignalP"/>
    </source>
</evidence>
<reference evidence="3" key="1">
    <citation type="submission" date="2020-09" db="EMBL/GenBank/DDBJ databases">
        <authorList>
            <person name="Kim M.K."/>
        </authorList>
    </citation>
    <scope>NUCLEOTIDE SEQUENCE</scope>
    <source>
        <strain evidence="3">BT704</strain>
    </source>
</reference>
<dbReference type="Pfam" id="PF14534">
    <property type="entry name" value="DUF4440"/>
    <property type="match status" value="1"/>
</dbReference>
<feature type="domain" description="DUF4440" evidence="2">
    <location>
        <begin position="47"/>
        <end position="152"/>
    </location>
</feature>